<keyword evidence="2" id="KW-1185">Reference proteome</keyword>
<dbReference type="EMBL" id="CM046388">
    <property type="protein sequence ID" value="KAI8570160.1"/>
    <property type="molecule type" value="Genomic_DNA"/>
</dbReference>
<proteinExistence type="predicted"/>
<reference evidence="1" key="1">
    <citation type="submission" date="2022-02" db="EMBL/GenBank/DDBJ databases">
        <title>Plant Genome Project.</title>
        <authorList>
            <person name="Zhang R.-G."/>
        </authorList>
    </citation>
    <scope>NUCLEOTIDE SEQUENCE</scope>
    <source>
        <strain evidence="1">AT1</strain>
    </source>
</reference>
<gene>
    <name evidence="1" type="ORF">RHMOL_Rhmol01G0011700</name>
</gene>
<accession>A0ACC0PXG0</accession>
<protein>
    <submittedName>
        <fullName evidence="1">Uncharacterized protein</fullName>
    </submittedName>
</protein>
<organism evidence="1 2">
    <name type="scientific">Rhododendron molle</name>
    <name type="common">Chinese azalea</name>
    <name type="synonym">Azalea mollis</name>
    <dbReference type="NCBI Taxonomy" id="49168"/>
    <lineage>
        <taxon>Eukaryota</taxon>
        <taxon>Viridiplantae</taxon>
        <taxon>Streptophyta</taxon>
        <taxon>Embryophyta</taxon>
        <taxon>Tracheophyta</taxon>
        <taxon>Spermatophyta</taxon>
        <taxon>Magnoliopsida</taxon>
        <taxon>eudicotyledons</taxon>
        <taxon>Gunneridae</taxon>
        <taxon>Pentapetalae</taxon>
        <taxon>asterids</taxon>
        <taxon>Ericales</taxon>
        <taxon>Ericaceae</taxon>
        <taxon>Ericoideae</taxon>
        <taxon>Rhodoreae</taxon>
        <taxon>Rhododendron</taxon>
    </lineage>
</organism>
<dbReference type="Proteomes" id="UP001062846">
    <property type="component" value="Chromosome 1"/>
</dbReference>
<comment type="caution">
    <text evidence="1">The sequence shown here is derived from an EMBL/GenBank/DDBJ whole genome shotgun (WGS) entry which is preliminary data.</text>
</comment>
<sequence>MRKGYIQNGKLIATVTTHSIILNAVLMFTNSSSSKPRISDLLTEKTLLCLLKSNMTNIVDWFEHIKKDVQIAIGFEFLCLLPCMAISLFSLVTMILASVVAYSDRNLSFGDFLSRIPKSCLRTLVTLFHLIPFTAAVVWQIDLVISLIEKSCYGLQAFGKAEGLVKGKRLHGFTLTLLHK</sequence>
<evidence type="ECO:0000313" key="1">
    <source>
        <dbReference type="EMBL" id="KAI8570160.1"/>
    </source>
</evidence>
<evidence type="ECO:0000313" key="2">
    <source>
        <dbReference type="Proteomes" id="UP001062846"/>
    </source>
</evidence>
<name>A0ACC0PXG0_RHOML</name>